<evidence type="ECO:0008006" key="3">
    <source>
        <dbReference type="Google" id="ProtNLM"/>
    </source>
</evidence>
<dbReference type="EMBL" id="VSSQ01002449">
    <property type="protein sequence ID" value="MPM15478.1"/>
    <property type="molecule type" value="Genomic_DNA"/>
</dbReference>
<evidence type="ECO:0000313" key="2">
    <source>
        <dbReference type="EMBL" id="MPM15478.1"/>
    </source>
</evidence>
<name>A0A644XI63_9ZZZZ</name>
<feature type="transmembrane region" description="Helical" evidence="1">
    <location>
        <begin position="6"/>
        <end position="26"/>
    </location>
</feature>
<proteinExistence type="predicted"/>
<keyword evidence="1" id="KW-0472">Membrane</keyword>
<protein>
    <recommendedName>
        <fullName evidence="3">DUF4834 domain-containing protein</fullName>
    </recommendedName>
</protein>
<dbReference type="InterPro" id="IPR032272">
    <property type="entry name" value="DUF4834"/>
</dbReference>
<comment type="caution">
    <text evidence="2">The sequence shown here is derived from an EMBL/GenBank/DDBJ whole genome shotgun (WGS) entry which is preliminary data.</text>
</comment>
<accession>A0A644XI63</accession>
<organism evidence="2">
    <name type="scientific">bioreactor metagenome</name>
    <dbReference type="NCBI Taxonomy" id="1076179"/>
    <lineage>
        <taxon>unclassified sequences</taxon>
        <taxon>metagenomes</taxon>
        <taxon>ecological metagenomes</taxon>
    </lineage>
</organism>
<gene>
    <name evidence="2" type="ORF">SDC9_61849</name>
</gene>
<dbReference type="AlphaFoldDB" id="A0A644XI63"/>
<dbReference type="Pfam" id="PF16118">
    <property type="entry name" value="DUF4834"/>
    <property type="match status" value="1"/>
</dbReference>
<reference evidence="2" key="1">
    <citation type="submission" date="2019-08" db="EMBL/GenBank/DDBJ databases">
        <authorList>
            <person name="Kucharzyk K."/>
            <person name="Murdoch R.W."/>
            <person name="Higgins S."/>
            <person name="Loffler F."/>
        </authorList>
    </citation>
    <scope>NUCLEOTIDE SEQUENCE</scope>
</reference>
<sequence length="80" mass="9425">MGFLFSLIFFVFIIGVVILLSVLGFVRSIFGFRRRKDPFPDGRNFNGETNERYNPFKTSKKSKKIIDKDEGEYVDYEEMN</sequence>
<evidence type="ECO:0000256" key="1">
    <source>
        <dbReference type="SAM" id="Phobius"/>
    </source>
</evidence>
<keyword evidence="1" id="KW-1133">Transmembrane helix</keyword>
<keyword evidence="1" id="KW-0812">Transmembrane</keyword>